<organism evidence="2 3">
    <name type="scientific">candidate division WWE3 bacterium CG06_land_8_20_14_3_00_42_16</name>
    <dbReference type="NCBI Taxonomy" id="1975083"/>
    <lineage>
        <taxon>Bacteria</taxon>
        <taxon>Katanobacteria</taxon>
    </lineage>
</organism>
<dbReference type="PANTHER" id="PTHR35458:SF8">
    <property type="entry name" value="SLR0650 PROTEIN"/>
    <property type="match status" value="1"/>
</dbReference>
<reference evidence="3" key="1">
    <citation type="submission" date="2017-09" db="EMBL/GenBank/DDBJ databases">
        <title>Depth-based differentiation of microbial function through sediment-hosted aquifers and enrichment of novel symbionts in the deep terrestrial subsurface.</title>
        <authorList>
            <person name="Probst A.J."/>
            <person name="Ladd B."/>
            <person name="Jarett J.K."/>
            <person name="Geller-Mcgrath D.E."/>
            <person name="Sieber C.M.K."/>
            <person name="Emerson J.B."/>
            <person name="Anantharaman K."/>
            <person name="Thomas B.C."/>
            <person name="Malmstrom R."/>
            <person name="Stieglmeier M."/>
            <person name="Klingl A."/>
            <person name="Woyke T."/>
            <person name="Ryan C.M."/>
            <person name="Banfield J.F."/>
        </authorList>
    </citation>
    <scope>NUCLEOTIDE SEQUENCE [LARGE SCALE GENOMIC DNA]</scope>
</reference>
<dbReference type="EMBL" id="PEWD01000072">
    <property type="protein sequence ID" value="PIU68475.1"/>
    <property type="molecule type" value="Genomic_DNA"/>
</dbReference>
<dbReference type="AlphaFoldDB" id="A0A2M7AM75"/>
<comment type="caution">
    <text evidence="2">The sequence shown here is derived from an EMBL/GenBank/DDBJ whole genome shotgun (WGS) entry which is preliminary data.</text>
</comment>
<accession>A0A2M7AM75</accession>
<proteinExistence type="predicted"/>
<evidence type="ECO:0000313" key="2">
    <source>
        <dbReference type="EMBL" id="PIU68475.1"/>
    </source>
</evidence>
<protein>
    <recommendedName>
        <fullName evidence="1">NYN domain-containing protein</fullName>
    </recommendedName>
</protein>
<dbReference type="Gene3D" id="3.40.50.1010">
    <property type="entry name" value="5'-nuclease"/>
    <property type="match status" value="1"/>
</dbReference>
<dbReference type="Pfam" id="PF01936">
    <property type="entry name" value="NYN"/>
    <property type="match status" value="1"/>
</dbReference>
<dbReference type="InterPro" id="IPR047140">
    <property type="entry name" value="LabA"/>
</dbReference>
<gene>
    <name evidence="2" type="ORF">COS81_03865</name>
</gene>
<dbReference type="Proteomes" id="UP000229916">
    <property type="component" value="Unassembled WGS sequence"/>
</dbReference>
<dbReference type="GO" id="GO:0004540">
    <property type="term" value="F:RNA nuclease activity"/>
    <property type="evidence" value="ECO:0007669"/>
    <property type="project" value="InterPro"/>
</dbReference>
<feature type="domain" description="NYN" evidence="1">
    <location>
        <begin position="16"/>
        <end position="152"/>
    </location>
</feature>
<name>A0A2M7AM75_UNCKA</name>
<sequence>MKKKAKPQILKLKGQTAVFIDWANVYGWTSSLKRGVDPKKLFEYLKGYPEINSPNFYYGQDSHKKSKSFLKEIEKIGFRLTTKPVKYIIVGKVADTVIEKRKCDFDIEICMAVYKYLEEGYSSFIFLSGDGDFAPLYEYLIKLKKQVLVIYEKGHLGREVWGIKTGLFKTRLSYLGEF</sequence>
<dbReference type="InterPro" id="IPR021139">
    <property type="entry name" value="NYN"/>
</dbReference>
<dbReference type="PANTHER" id="PTHR35458">
    <property type="entry name" value="SLR0755 PROTEIN"/>
    <property type="match status" value="1"/>
</dbReference>
<evidence type="ECO:0000259" key="1">
    <source>
        <dbReference type="Pfam" id="PF01936"/>
    </source>
</evidence>
<evidence type="ECO:0000313" key="3">
    <source>
        <dbReference type="Proteomes" id="UP000229916"/>
    </source>
</evidence>